<dbReference type="NCBIfam" id="TIGR03361">
    <property type="entry name" value="VI_Rhs_Vgr"/>
    <property type="match status" value="1"/>
</dbReference>
<proteinExistence type="inferred from homology"/>
<keyword evidence="8" id="KW-1185">Reference proteome</keyword>
<gene>
    <name evidence="7" type="primary">vgrG</name>
    <name evidence="7" type="ORF">So717_26730</name>
</gene>
<dbReference type="SUPFAM" id="SSF69279">
    <property type="entry name" value="Phage tail proteins"/>
    <property type="match status" value="2"/>
</dbReference>
<evidence type="ECO:0000256" key="4">
    <source>
        <dbReference type="SAM" id="MobiDB-lite"/>
    </source>
</evidence>
<dbReference type="NCBIfam" id="TIGR01646">
    <property type="entry name" value="vgr_GE"/>
    <property type="match status" value="1"/>
</dbReference>
<dbReference type="InterPro" id="IPR054030">
    <property type="entry name" value="Gp5_Vgr_C"/>
</dbReference>
<feature type="domain" description="Gp5/Type VI secretion system Vgr protein OB-fold" evidence="5">
    <location>
        <begin position="393"/>
        <end position="460"/>
    </location>
</feature>
<dbReference type="Pfam" id="PF04717">
    <property type="entry name" value="Phage_base_V"/>
    <property type="match status" value="1"/>
</dbReference>
<dbReference type="InterPro" id="IPR006533">
    <property type="entry name" value="T6SS_Vgr_RhsGE"/>
</dbReference>
<reference evidence="7 8" key="1">
    <citation type="submission" date="2019-12" db="EMBL/GenBank/DDBJ databases">
        <title>Roseobacter cerasinus sp. nov., isolated from seawater around aquaculture.</title>
        <authorList>
            <person name="Muramatsu S."/>
            <person name="Takabe Y."/>
            <person name="Mori K."/>
            <person name="Takaichi S."/>
            <person name="Hanada S."/>
        </authorList>
    </citation>
    <scope>NUCLEOTIDE SEQUENCE [LARGE SCALE GENOMIC DNA]</scope>
    <source>
        <strain evidence="7 8">AI77</strain>
    </source>
</reference>
<dbReference type="SUPFAM" id="SSF69349">
    <property type="entry name" value="Phage fibre proteins"/>
    <property type="match status" value="1"/>
</dbReference>
<dbReference type="GO" id="GO:0005576">
    <property type="term" value="C:extracellular region"/>
    <property type="evidence" value="ECO:0007669"/>
    <property type="project" value="UniProtKB-SubCell"/>
</dbReference>
<evidence type="ECO:0000259" key="5">
    <source>
        <dbReference type="Pfam" id="PF04717"/>
    </source>
</evidence>
<sequence>MNAPNYIQADRILRIDGLLGSDQLLAERLDLREEISALFEGVVQVRSKRDDLAPDQIVGHTTDISLELGNGERRAWNVLVTDMAVGPKITRGLQSYRLTLRPQMWLLSQKSDCRIWLDKTSVEVCETLLSEHGLPAPDTSGVVEAPQPQHYSVQYNETDLAYLTRRLEEDGIFYWFTHTPGQHVLHIASHTAGYTGGEDVRFAHGSTDRNHINRFETRFRYTPGVRTARDWNFKTPGAVPEGTAPSTVALPSNGNYELFEYPMIGGYGSGKASDAIESARIETQTKLRMQASEVEHRQVDGASNQRTLAPAAKFTPFDVANPETTFDEHVILAMEHSVVDSSYETGGRDPDYQNRFVALPAAVPATPHRTTPRPRIDGTQVAVVAGPEGEEIHPDEYGRIKLWFPWDRRAAKDGSDTCWVRAMQNWAGAGYGGQVIPRIGMEVMVTYLEGDPDRPVVTGVVPNERQTVPYDLPGNKTRTVLRSNTHKGDGFNEISFEDESGKEDLFLHAQKDMTQKVLNNQSANIGANRVETVGASQTLQVADNVVERIGRNRNVSVGGQSLQMLSFLSPLLQAGGRMFQRSGQRTGATAITDVAGDFTGDVNIANEAAMLLGNSGFQQSGAHRQGQGVAQASQAASLASRAAGLIAGSGLLNSFVERIRTDTVGVARTEHVGIAKNTIVGDMQSTSVGKTKKLAVGETYDYEARQSIFGRTVHHTLSATDTFRIAGPGGTIIIDASGVTIKTNHFKVKSPSVDFTSGSPDQVEALRSDKPFVQECKEKSSG</sequence>
<evidence type="ECO:0000256" key="3">
    <source>
        <dbReference type="ARBA" id="ARBA00022525"/>
    </source>
</evidence>
<dbReference type="SUPFAM" id="SSF69255">
    <property type="entry name" value="gp5 N-terminal domain-like"/>
    <property type="match status" value="1"/>
</dbReference>
<evidence type="ECO:0000313" key="8">
    <source>
        <dbReference type="Proteomes" id="UP000436522"/>
    </source>
</evidence>
<organism evidence="7 8">
    <name type="scientific">Roseobacter cerasinus</name>
    <dbReference type="NCBI Taxonomy" id="2602289"/>
    <lineage>
        <taxon>Bacteria</taxon>
        <taxon>Pseudomonadati</taxon>
        <taxon>Pseudomonadota</taxon>
        <taxon>Alphaproteobacteria</taxon>
        <taxon>Rhodobacterales</taxon>
        <taxon>Roseobacteraceae</taxon>
        <taxon>Roseobacter</taxon>
    </lineage>
</organism>
<protein>
    <submittedName>
        <fullName evidence="7">Fimbrial protein</fullName>
    </submittedName>
</protein>
<dbReference type="EMBL" id="BLIV01000005">
    <property type="protein sequence ID" value="GFE50920.1"/>
    <property type="molecule type" value="Genomic_DNA"/>
</dbReference>
<evidence type="ECO:0000256" key="2">
    <source>
        <dbReference type="ARBA" id="ARBA00005558"/>
    </source>
</evidence>
<dbReference type="PANTHER" id="PTHR32305:SF15">
    <property type="entry name" value="PROTEIN RHSA-RELATED"/>
    <property type="match status" value="1"/>
</dbReference>
<dbReference type="InterPro" id="IPR017847">
    <property type="entry name" value="T6SS_RhsGE_Vgr_subset"/>
</dbReference>
<accession>A0A640VU29</accession>
<dbReference type="AlphaFoldDB" id="A0A640VU29"/>
<comment type="subcellular location">
    <subcellularLocation>
        <location evidence="1">Secreted</location>
    </subcellularLocation>
</comment>
<evidence type="ECO:0000313" key="7">
    <source>
        <dbReference type="EMBL" id="GFE50920.1"/>
    </source>
</evidence>
<dbReference type="InterPro" id="IPR050708">
    <property type="entry name" value="T6SS_VgrG/RHS"/>
</dbReference>
<dbReference type="InterPro" id="IPR037026">
    <property type="entry name" value="Vgr_OB-fold_dom_sf"/>
</dbReference>
<feature type="domain" description="Gp5/Type VI secretion system Vgr C-terminal trimerisation" evidence="6">
    <location>
        <begin position="480"/>
        <end position="561"/>
    </location>
</feature>
<dbReference type="Gene3D" id="2.30.110.50">
    <property type="match status" value="1"/>
</dbReference>
<dbReference type="OrthoDB" id="9762420at2"/>
<evidence type="ECO:0000259" key="6">
    <source>
        <dbReference type="Pfam" id="PF22178"/>
    </source>
</evidence>
<dbReference type="Pfam" id="PF22178">
    <property type="entry name" value="Gp5_trimer_C"/>
    <property type="match status" value="1"/>
</dbReference>
<comment type="similarity">
    <text evidence="2">Belongs to the VgrG protein family.</text>
</comment>
<evidence type="ECO:0000256" key="1">
    <source>
        <dbReference type="ARBA" id="ARBA00004613"/>
    </source>
</evidence>
<feature type="compositionally biased region" description="Basic and acidic residues" evidence="4">
    <location>
        <begin position="764"/>
        <end position="782"/>
    </location>
</feature>
<dbReference type="Gene3D" id="2.40.50.230">
    <property type="entry name" value="Gp5 N-terminal domain"/>
    <property type="match status" value="1"/>
</dbReference>
<dbReference type="PANTHER" id="PTHR32305">
    <property type="match status" value="1"/>
</dbReference>
<feature type="region of interest" description="Disordered" evidence="4">
    <location>
        <begin position="754"/>
        <end position="782"/>
    </location>
</feature>
<dbReference type="Gene3D" id="3.55.50.10">
    <property type="entry name" value="Baseplate protein-like domains"/>
    <property type="match status" value="1"/>
</dbReference>
<name>A0A640VU29_9RHOB</name>
<dbReference type="Pfam" id="PF05954">
    <property type="entry name" value="Phage_GPD"/>
    <property type="match status" value="1"/>
</dbReference>
<dbReference type="InterPro" id="IPR006531">
    <property type="entry name" value="Gp5/Vgr_OB"/>
</dbReference>
<dbReference type="Gene3D" id="4.10.220.110">
    <property type="match status" value="1"/>
</dbReference>
<comment type="caution">
    <text evidence="7">The sequence shown here is derived from an EMBL/GenBank/DDBJ whole genome shotgun (WGS) entry which is preliminary data.</text>
</comment>
<dbReference type="RefSeq" id="WP_159978156.1">
    <property type="nucleotide sequence ID" value="NZ_BLIV01000005.1"/>
</dbReference>
<dbReference type="Proteomes" id="UP000436522">
    <property type="component" value="Unassembled WGS sequence"/>
</dbReference>
<keyword evidence="3" id="KW-0964">Secreted</keyword>